<name>A0AA39NXN9_9AGAR</name>
<evidence type="ECO:0000313" key="2">
    <source>
        <dbReference type="EMBL" id="KAK0473767.1"/>
    </source>
</evidence>
<organism evidence="2 3">
    <name type="scientific">Armillaria novae-zelandiae</name>
    <dbReference type="NCBI Taxonomy" id="153914"/>
    <lineage>
        <taxon>Eukaryota</taxon>
        <taxon>Fungi</taxon>
        <taxon>Dikarya</taxon>
        <taxon>Basidiomycota</taxon>
        <taxon>Agaricomycotina</taxon>
        <taxon>Agaricomycetes</taxon>
        <taxon>Agaricomycetidae</taxon>
        <taxon>Agaricales</taxon>
        <taxon>Marasmiineae</taxon>
        <taxon>Physalacriaceae</taxon>
        <taxon>Armillaria</taxon>
    </lineage>
</organism>
<accession>A0AA39NXN9</accession>
<feature type="region of interest" description="Disordered" evidence="1">
    <location>
        <begin position="402"/>
        <end position="437"/>
    </location>
</feature>
<feature type="region of interest" description="Disordered" evidence="1">
    <location>
        <begin position="1"/>
        <end position="350"/>
    </location>
</feature>
<keyword evidence="3" id="KW-1185">Reference proteome</keyword>
<dbReference type="AlphaFoldDB" id="A0AA39NXN9"/>
<proteinExistence type="predicted"/>
<feature type="compositionally biased region" description="Basic and acidic residues" evidence="1">
    <location>
        <begin position="1"/>
        <end position="21"/>
    </location>
</feature>
<evidence type="ECO:0000313" key="3">
    <source>
        <dbReference type="Proteomes" id="UP001175227"/>
    </source>
</evidence>
<feature type="compositionally biased region" description="Low complexity" evidence="1">
    <location>
        <begin position="265"/>
        <end position="278"/>
    </location>
</feature>
<feature type="compositionally biased region" description="Polar residues" evidence="1">
    <location>
        <begin position="337"/>
        <end position="348"/>
    </location>
</feature>
<evidence type="ECO:0000256" key="1">
    <source>
        <dbReference type="SAM" id="MobiDB-lite"/>
    </source>
</evidence>
<gene>
    <name evidence="2" type="ORF">IW261DRAFT_677224</name>
</gene>
<dbReference type="EMBL" id="JAUEPR010000031">
    <property type="protein sequence ID" value="KAK0473767.1"/>
    <property type="molecule type" value="Genomic_DNA"/>
</dbReference>
<sequence length="455" mass="51583">MKLQEKLAREAERVKEPENLSKEMLAFMRGQERAQERAREKRGGEAKLPKELEMFLREQERFERERQEREARSRRKEDERAKEVGDGRRAKDMEEVFTREQERTREQDRQRSRSRTDDSDTTLRPHEHLYWRPTIESDKGTTQHKKPQQAPAFFEPDPIERPATASGWKVKSPVDIPKAKAMEPSPSRTVGDESRIKVPRPSAARHESTASLPVVDMSRMRPQSQASSYHHSKSSRSLETGGSGASSSKLTLDHMREIPLPPKLTSSSTSQRFTSTTTLPDNRTIWLPPTMDTHHDSRTHMSRSTVIEKTHSMPETPQGHVRARTTSDPSPPSSDTKMSTVKTSSKGKTNVVLEEVPDEEGFYSDKDVLPPDSTAIMLSNLEAETPSLVDTREKRVRWTESVVGGSPMSDATVLPAEHGGKTRTSSNVRQPAKWGETAKKGVEDWRLWTVPTSSM</sequence>
<dbReference type="Proteomes" id="UP001175227">
    <property type="component" value="Unassembled WGS sequence"/>
</dbReference>
<comment type="caution">
    <text evidence="2">The sequence shown here is derived from an EMBL/GenBank/DDBJ whole genome shotgun (WGS) entry which is preliminary data.</text>
</comment>
<feature type="compositionally biased region" description="Basic and acidic residues" evidence="1">
    <location>
        <begin position="30"/>
        <end position="141"/>
    </location>
</feature>
<protein>
    <submittedName>
        <fullName evidence="2">Uncharacterized protein</fullName>
    </submittedName>
</protein>
<reference evidence="2" key="1">
    <citation type="submission" date="2023-06" db="EMBL/GenBank/DDBJ databases">
        <authorList>
            <consortium name="Lawrence Berkeley National Laboratory"/>
            <person name="Ahrendt S."/>
            <person name="Sahu N."/>
            <person name="Indic B."/>
            <person name="Wong-Bajracharya J."/>
            <person name="Merenyi Z."/>
            <person name="Ke H.-M."/>
            <person name="Monk M."/>
            <person name="Kocsube S."/>
            <person name="Drula E."/>
            <person name="Lipzen A."/>
            <person name="Balint B."/>
            <person name="Henrissat B."/>
            <person name="Andreopoulos B."/>
            <person name="Martin F.M."/>
            <person name="Harder C.B."/>
            <person name="Rigling D."/>
            <person name="Ford K.L."/>
            <person name="Foster G.D."/>
            <person name="Pangilinan J."/>
            <person name="Papanicolaou A."/>
            <person name="Barry K."/>
            <person name="LaButti K."/>
            <person name="Viragh M."/>
            <person name="Koriabine M."/>
            <person name="Yan M."/>
            <person name="Riley R."/>
            <person name="Champramary S."/>
            <person name="Plett K.L."/>
            <person name="Tsai I.J."/>
            <person name="Slot J."/>
            <person name="Sipos G."/>
            <person name="Plett J."/>
            <person name="Nagy L.G."/>
            <person name="Grigoriev I.V."/>
        </authorList>
    </citation>
    <scope>NUCLEOTIDE SEQUENCE</scope>
    <source>
        <strain evidence="2">ICMP 16352</strain>
    </source>
</reference>